<proteinExistence type="predicted"/>
<dbReference type="InterPro" id="IPR051012">
    <property type="entry name" value="CellSynth/LPSAsmb/PSIAsmb"/>
</dbReference>
<dbReference type="PROSITE" id="PS50293">
    <property type="entry name" value="TPR_REGION"/>
    <property type="match status" value="1"/>
</dbReference>
<evidence type="ECO:0000256" key="1">
    <source>
        <dbReference type="ARBA" id="ARBA00022737"/>
    </source>
</evidence>
<evidence type="ECO:0000313" key="5">
    <source>
        <dbReference type="Proteomes" id="UP000752013"/>
    </source>
</evidence>
<name>A0A968GCP3_9SPIO</name>
<organism evidence="4 5">
    <name type="scientific">Entomospira nematocerorum</name>
    <dbReference type="NCBI Taxonomy" id="2719987"/>
    <lineage>
        <taxon>Bacteria</taxon>
        <taxon>Pseudomonadati</taxon>
        <taxon>Spirochaetota</taxon>
        <taxon>Spirochaetia</taxon>
        <taxon>Spirochaetales</taxon>
        <taxon>Spirochaetaceae</taxon>
        <taxon>Entomospira</taxon>
    </lineage>
</organism>
<accession>A0A968GCP3</accession>
<dbReference type="InterPro" id="IPR019734">
    <property type="entry name" value="TPR_rpt"/>
</dbReference>
<dbReference type="Proteomes" id="UP000752013">
    <property type="component" value="Unassembled WGS sequence"/>
</dbReference>
<keyword evidence="5" id="KW-1185">Reference proteome</keyword>
<dbReference type="SMART" id="SM00028">
    <property type="entry name" value="TPR"/>
    <property type="match status" value="3"/>
</dbReference>
<dbReference type="SUPFAM" id="SSF48452">
    <property type="entry name" value="TPR-like"/>
    <property type="match status" value="1"/>
</dbReference>
<dbReference type="AlphaFoldDB" id="A0A968GCP3"/>
<keyword evidence="1" id="KW-0677">Repeat</keyword>
<dbReference type="EMBL" id="JAATLK010000001">
    <property type="protein sequence ID" value="NIZ46809.1"/>
    <property type="molecule type" value="Genomic_DNA"/>
</dbReference>
<dbReference type="Pfam" id="PF13181">
    <property type="entry name" value="TPR_8"/>
    <property type="match status" value="1"/>
</dbReference>
<dbReference type="Gene3D" id="1.25.40.10">
    <property type="entry name" value="Tetratricopeptide repeat domain"/>
    <property type="match status" value="1"/>
</dbReference>
<protein>
    <submittedName>
        <fullName evidence="4">Tetratricopeptide repeat protein</fullName>
    </submittedName>
</protein>
<dbReference type="InterPro" id="IPR011990">
    <property type="entry name" value="TPR-like_helical_dom_sf"/>
</dbReference>
<dbReference type="Pfam" id="PF00515">
    <property type="entry name" value="TPR_1"/>
    <property type="match status" value="1"/>
</dbReference>
<feature type="repeat" description="TPR" evidence="3">
    <location>
        <begin position="103"/>
        <end position="136"/>
    </location>
</feature>
<gene>
    <name evidence="4" type="ORF">HCT46_02595</name>
</gene>
<evidence type="ECO:0000256" key="3">
    <source>
        <dbReference type="PROSITE-ProRule" id="PRU00339"/>
    </source>
</evidence>
<reference evidence="4" key="1">
    <citation type="submission" date="2020-03" db="EMBL/GenBank/DDBJ databases">
        <title>Spirochaetal bacteria isolated from arthropods constitute a novel genus Entomospira genus novum within the order Spirochaetales.</title>
        <authorList>
            <person name="Grana-Miraglia L."/>
            <person name="Sikutova S."/>
            <person name="Fingerle V."/>
            <person name="Sing A."/>
            <person name="Castillo-Ramirez S."/>
            <person name="Margos G."/>
            <person name="Rudolf I."/>
        </authorList>
    </citation>
    <scope>NUCLEOTIDE SEQUENCE</scope>
    <source>
        <strain evidence="4">BR208</strain>
    </source>
</reference>
<keyword evidence="2 3" id="KW-0802">TPR repeat</keyword>
<dbReference type="PANTHER" id="PTHR45586">
    <property type="entry name" value="TPR REPEAT-CONTAINING PROTEIN PA4667"/>
    <property type="match status" value="1"/>
</dbReference>
<dbReference type="RefSeq" id="WP_167703255.1">
    <property type="nucleotide sequence ID" value="NZ_CP118168.1"/>
</dbReference>
<sequence length="199" mass="23538">MDKNIWRTRRYIISLFFVIVYPIYTSSCSKPYAMWQVIIGNYRYEQGRYHEATMHYFETLSLEYQEEIVYFNLGSLYHALGEAEAAQEMWIQAQHHDSPIIQSQAHYNRGVVYYQLGEYASAIEHFRHALLLHSQDINAKINLELAQIALFRQNESNKSTAPTPQSPINQRQLDYLKRRNTIFLGVELQEPEWLDPDDI</sequence>
<dbReference type="PROSITE" id="PS50005">
    <property type="entry name" value="TPR"/>
    <property type="match status" value="1"/>
</dbReference>
<evidence type="ECO:0000313" key="4">
    <source>
        <dbReference type="EMBL" id="NIZ46809.1"/>
    </source>
</evidence>
<dbReference type="PANTHER" id="PTHR45586:SF1">
    <property type="entry name" value="LIPOPOLYSACCHARIDE ASSEMBLY PROTEIN B"/>
    <property type="match status" value="1"/>
</dbReference>
<comment type="caution">
    <text evidence="4">The sequence shown here is derived from an EMBL/GenBank/DDBJ whole genome shotgun (WGS) entry which is preliminary data.</text>
</comment>
<evidence type="ECO:0000256" key="2">
    <source>
        <dbReference type="ARBA" id="ARBA00022803"/>
    </source>
</evidence>